<evidence type="ECO:0000313" key="2">
    <source>
        <dbReference type="Proteomes" id="UP001148737"/>
    </source>
</evidence>
<evidence type="ECO:0000313" key="1">
    <source>
        <dbReference type="EMBL" id="KAJ3478610.1"/>
    </source>
</evidence>
<gene>
    <name evidence="1" type="ORF">NLG97_g8532</name>
</gene>
<comment type="caution">
    <text evidence="1">The sequence shown here is derived from an EMBL/GenBank/DDBJ whole genome shotgun (WGS) entry which is preliminary data.</text>
</comment>
<accession>A0ACC1QLX9</accession>
<reference evidence="1" key="1">
    <citation type="submission" date="2022-07" db="EMBL/GenBank/DDBJ databases">
        <title>Genome Sequence of Lecanicillium saksenae.</title>
        <authorList>
            <person name="Buettner E."/>
        </authorList>
    </citation>
    <scope>NUCLEOTIDE SEQUENCE</scope>
    <source>
        <strain evidence="1">VT-O1</strain>
    </source>
</reference>
<sequence>MIKQADREGKHALVPTRTEKEKRTMKELPFLRLKSTYVKSGLGDLPKTGDSKQWQPRSYYFKDVMNAWWGDIRSSIEWR</sequence>
<name>A0ACC1QLX9_9HYPO</name>
<proteinExistence type="predicted"/>
<protein>
    <submittedName>
        <fullName evidence="1">Uncharacterized protein</fullName>
    </submittedName>
</protein>
<dbReference type="EMBL" id="JANAKD010001525">
    <property type="protein sequence ID" value="KAJ3478610.1"/>
    <property type="molecule type" value="Genomic_DNA"/>
</dbReference>
<dbReference type="Proteomes" id="UP001148737">
    <property type="component" value="Unassembled WGS sequence"/>
</dbReference>
<keyword evidence="2" id="KW-1185">Reference proteome</keyword>
<organism evidence="1 2">
    <name type="scientific">Lecanicillium saksenae</name>
    <dbReference type="NCBI Taxonomy" id="468837"/>
    <lineage>
        <taxon>Eukaryota</taxon>
        <taxon>Fungi</taxon>
        <taxon>Dikarya</taxon>
        <taxon>Ascomycota</taxon>
        <taxon>Pezizomycotina</taxon>
        <taxon>Sordariomycetes</taxon>
        <taxon>Hypocreomycetidae</taxon>
        <taxon>Hypocreales</taxon>
        <taxon>Cordycipitaceae</taxon>
        <taxon>Lecanicillium</taxon>
    </lineage>
</organism>